<dbReference type="AlphaFoldDB" id="A0A8H5FNU4"/>
<keyword evidence="5" id="KW-1015">Disulfide bond</keyword>
<dbReference type="InterPro" id="IPR001117">
    <property type="entry name" value="Cu-oxidase_2nd"/>
</dbReference>
<dbReference type="GO" id="GO:0016491">
    <property type="term" value="F:oxidoreductase activity"/>
    <property type="evidence" value="ECO:0007669"/>
    <property type="project" value="UniProtKB-KW"/>
</dbReference>
<dbReference type="GO" id="GO:0005507">
    <property type="term" value="F:copper ion binding"/>
    <property type="evidence" value="ECO:0007669"/>
    <property type="project" value="InterPro"/>
</dbReference>
<dbReference type="PROSITE" id="PS00080">
    <property type="entry name" value="MULTICOPPER_OXIDASE2"/>
    <property type="match status" value="1"/>
</dbReference>
<evidence type="ECO:0000256" key="3">
    <source>
        <dbReference type="ARBA" id="ARBA00023002"/>
    </source>
</evidence>
<accession>A0A8H5FNU4</accession>
<feature type="domain" description="Plastocyanin-like" evidence="8">
    <location>
        <begin position="175"/>
        <end position="327"/>
    </location>
</feature>
<dbReference type="PANTHER" id="PTHR11709:SF511">
    <property type="entry name" value="LACCASE"/>
    <property type="match status" value="1"/>
</dbReference>
<dbReference type="FunFam" id="2.60.40.420:FF:000045">
    <property type="entry name" value="Laccase 2"/>
    <property type="match status" value="1"/>
</dbReference>
<organism evidence="11 12">
    <name type="scientific">Tetrapyrgos nigripes</name>
    <dbReference type="NCBI Taxonomy" id="182062"/>
    <lineage>
        <taxon>Eukaryota</taxon>
        <taxon>Fungi</taxon>
        <taxon>Dikarya</taxon>
        <taxon>Basidiomycota</taxon>
        <taxon>Agaricomycotina</taxon>
        <taxon>Agaricomycetes</taxon>
        <taxon>Agaricomycetidae</taxon>
        <taxon>Agaricales</taxon>
        <taxon>Marasmiineae</taxon>
        <taxon>Marasmiaceae</taxon>
        <taxon>Tetrapyrgos</taxon>
    </lineage>
</organism>
<dbReference type="InterPro" id="IPR008972">
    <property type="entry name" value="Cupredoxin"/>
</dbReference>
<feature type="domain" description="Plastocyanin-like" evidence="10">
    <location>
        <begin position="28"/>
        <end position="120"/>
    </location>
</feature>
<comment type="caution">
    <text evidence="11">The sequence shown here is derived from an EMBL/GenBank/DDBJ whole genome shotgun (WGS) entry which is preliminary data.</text>
</comment>
<evidence type="ECO:0000313" key="11">
    <source>
        <dbReference type="EMBL" id="KAF5343347.1"/>
    </source>
</evidence>
<dbReference type="Pfam" id="PF07732">
    <property type="entry name" value="Cu-oxidase_3"/>
    <property type="match status" value="2"/>
</dbReference>
<dbReference type="InterPro" id="IPR011707">
    <property type="entry name" value="Cu-oxidase-like_N"/>
</dbReference>
<dbReference type="PROSITE" id="PS00079">
    <property type="entry name" value="MULTICOPPER_OXIDASE1"/>
    <property type="match status" value="1"/>
</dbReference>
<protein>
    <recommendedName>
        <fullName evidence="13">Laccase</fullName>
    </recommendedName>
</protein>
<keyword evidence="3" id="KW-0560">Oxidoreductase</keyword>
<name>A0A8H5FNU4_9AGAR</name>
<feature type="signal peptide" evidence="7">
    <location>
        <begin position="1"/>
        <end position="17"/>
    </location>
</feature>
<keyword evidence="7" id="KW-0732">Signal</keyword>
<dbReference type="PANTHER" id="PTHR11709">
    <property type="entry name" value="MULTI-COPPER OXIDASE"/>
    <property type="match status" value="1"/>
</dbReference>
<dbReference type="CDD" id="cd13903">
    <property type="entry name" value="CuRO_3_Tv-LCC_like"/>
    <property type="match status" value="1"/>
</dbReference>
<comment type="similarity">
    <text evidence="1">Belongs to the multicopper oxidase family.</text>
</comment>
<dbReference type="EMBL" id="JAACJM010000142">
    <property type="protein sequence ID" value="KAF5343347.1"/>
    <property type="molecule type" value="Genomic_DNA"/>
</dbReference>
<evidence type="ECO:0000259" key="9">
    <source>
        <dbReference type="Pfam" id="PF07731"/>
    </source>
</evidence>
<evidence type="ECO:0000256" key="1">
    <source>
        <dbReference type="ARBA" id="ARBA00010609"/>
    </source>
</evidence>
<evidence type="ECO:0000259" key="10">
    <source>
        <dbReference type="Pfam" id="PF07732"/>
    </source>
</evidence>
<dbReference type="InterPro" id="IPR011706">
    <property type="entry name" value="Cu-oxidase_C"/>
</dbReference>
<gene>
    <name evidence="11" type="ORF">D9758_014188</name>
</gene>
<dbReference type="SUPFAM" id="SSF49503">
    <property type="entry name" value="Cupredoxins"/>
    <property type="match status" value="3"/>
</dbReference>
<dbReference type="Proteomes" id="UP000559256">
    <property type="component" value="Unassembled WGS sequence"/>
</dbReference>
<evidence type="ECO:0000256" key="5">
    <source>
        <dbReference type="ARBA" id="ARBA00023157"/>
    </source>
</evidence>
<keyword evidence="12" id="KW-1185">Reference proteome</keyword>
<evidence type="ECO:0000259" key="8">
    <source>
        <dbReference type="Pfam" id="PF00394"/>
    </source>
</evidence>
<evidence type="ECO:0000256" key="6">
    <source>
        <dbReference type="ARBA" id="ARBA00023180"/>
    </source>
</evidence>
<evidence type="ECO:0000313" key="12">
    <source>
        <dbReference type="Proteomes" id="UP000559256"/>
    </source>
</evidence>
<evidence type="ECO:0000256" key="4">
    <source>
        <dbReference type="ARBA" id="ARBA00023008"/>
    </source>
</evidence>
<evidence type="ECO:0000256" key="2">
    <source>
        <dbReference type="ARBA" id="ARBA00022723"/>
    </source>
</evidence>
<reference evidence="11 12" key="1">
    <citation type="journal article" date="2020" name="ISME J.">
        <title>Uncovering the hidden diversity of litter-decomposition mechanisms in mushroom-forming fungi.</title>
        <authorList>
            <person name="Floudas D."/>
            <person name="Bentzer J."/>
            <person name="Ahren D."/>
            <person name="Johansson T."/>
            <person name="Persson P."/>
            <person name="Tunlid A."/>
        </authorList>
    </citation>
    <scope>NUCLEOTIDE SEQUENCE [LARGE SCALE GENOMIC DNA]</scope>
    <source>
        <strain evidence="11 12">CBS 291.85</strain>
    </source>
</reference>
<sequence>MLSFLTTTLLAVHATYAAVVNIDLNIVNAKVSPDGFERSAVTAGGSFPGTLITVNKGDSVDIATNNQLTDPTMRRSTSIHWHGFFQARSSYADGPSFVNQCPIPPGNTFHYAFDTAGQTGRQVVILSFVMNLSNRPNSYWYHSHLSTQYCDGLRGAFIVYDPDDPLKDLYDVDDESTIITLADWYHDPAPDAQDKFFQTTIVPVPDSGLINGKGRFKGGPEVPYAVITVEQNKRYRFRLVSLSCRPFHTFWIDGHNFIAIELDGVEHDPTVAQNVEVYAAQRVSIIVEANQTIGNYWIHAPPTGGNATNNPNFDATLTKAILRYVGAPDAEPTTTGTNDGHKLTDAEMHPIASEGPGKTGDQPPDVAFNLVITQPNLPFFDINGISYISPTVPVLLQILSGAAAPTDFLPSEQVLLIQPNQTIEVSIPGGGSHPFHLHGHNFDIVQTATQTTKNYVNPARRDVVPILGGNTTFRFKSDNPGAWFLHCHIDWHLEAGLAVVFAESPAENLNGPHKQITPDDWKNLCPEYDNLDPDLQ</sequence>
<dbReference type="Gene3D" id="2.60.40.420">
    <property type="entry name" value="Cupredoxins - blue copper proteins"/>
    <property type="match status" value="3"/>
</dbReference>
<keyword evidence="2" id="KW-0479">Metal-binding</keyword>
<keyword evidence="6" id="KW-0325">Glycoprotein</keyword>
<dbReference type="OrthoDB" id="2121828at2759"/>
<dbReference type="Pfam" id="PF07731">
    <property type="entry name" value="Cu-oxidase_2"/>
    <property type="match status" value="1"/>
</dbReference>
<evidence type="ECO:0008006" key="13">
    <source>
        <dbReference type="Google" id="ProtNLM"/>
    </source>
</evidence>
<dbReference type="Pfam" id="PF00394">
    <property type="entry name" value="Cu-oxidase"/>
    <property type="match status" value="1"/>
</dbReference>
<dbReference type="InterPro" id="IPR033138">
    <property type="entry name" value="Cu_oxidase_CS"/>
</dbReference>
<dbReference type="InterPro" id="IPR045087">
    <property type="entry name" value="Cu-oxidase_fam"/>
</dbReference>
<evidence type="ECO:0000256" key="7">
    <source>
        <dbReference type="SAM" id="SignalP"/>
    </source>
</evidence>
<keyword evidence="4" id="KW-0186">Copper</keyword>
<proteinExistence type="inferred from homology"/>
<feature type="domain" description="Plastocyanin-like" evidence="10">
    <location>
        <begin position="130"/>
        <end position="163"/>
    </location>
</feature>
<dbReference type="InterPro" id="IPR002355">
    <property type="entry name" value="Cu_oxidase_Cu_BS"/>
</dbReference>
<feature type="domain" description="Plastocyanin-like" evidence="9">
    <location>
        <begin position="387"/>
        <end position="506"/>
    </location>
</feature>
<feature type="chain" id="PRO_5034003558" description="Laccase" evidence="7">
    <location>
        <begin position="18"/>
        <end position="536"/>
    </location>
</feature>